<evidence type="ECO:0000313" key="2">
    <source>
        <dbReference type="EMBL" id="VEG53500.1"/>
    </source>
</evidence>
<keyword evidence="3" id="KW-1185">Reference proteome</keyword>
<feature type="transmembrane region" description="Helical" evidence="1">
    <location>
        <begin position="12"/>
        <end position="35"/>
    </location>
</feature>
<evidence type="ECO:0000313" key="3">
    <source>
        <dbReference type="Proteomes" id="UP000279306"/>
    </source>
</evidence>
<dbReference type="EMBL" id="LR134356">
    <property type="protein sequence ID" value="VEG53500.1"/>
    <property type="molecule type" value="Genomic_DNA"/>
</dbReference>
<keyword evidence="1" id="KW-0472">Membrane</keyword>
<protein>
    <submittedName>
        <fullName evidence="2">Thiamine-monophosphate kinase</fullName>
    </submittedName>
</protein>
<dbReference type="OrthoDB" id="4422435at2"/>
<dbReference type="KEGG" id="mauu:NCTC10437_01997"/>
<dbReference type="Proteomes" id="UP000279306">
    <property type="component" value="Chromosome"/>
</dbReference>
<organism evidence="2 3">
    <name type="scientific">Mycolicibacterium aurum</name>
    <name type="common">Mycobacterium aurum</name>
    <dbReference type="NCBI Taxonomy" id="1791"/>
    <lineage>
        <taxon>Bacteria</taxon>
        <taxon>Bacillati</taxon>
        <taxon>Actinomycetota</taxon>
        <taxon>Actinomycetes</taxon>
        <taxon>Mycobacteriales</taxon>
        <taxon>Mycobacteriaceae</taxon>
        <taxon>Mycolicibacterium</taxon>
    </lineage>
</organism>
<keyword evidence="2" id="KW-0808">Transferase</keyword>
<keyword evidence="1" id="KW-1133">Transmembrane helix</keyword>
<dbReference type="STRING" id="1791.GCA_001049355_00746"/>
<dbReference type="GO" id="GO:0016301">
    <property type="term" value="F:kinase activity"/>
    <property type="evidence" value="ECO:0007669"/>
    <property type="project" value="UniProtKB-KW"/>
</dbReference>
<proteinExistence type="predicted"/>
<name>A0A3S4T8Q4_MYCAU</name>
<gene>
    <name evidence="2" type="ORF">NCTC10437_01997</name>
</gene>
<dbReference type="AlphaFoldDB" id="A0A3S4T8Q4"/>
<sequence>MNSQTDDGPPRVALIAALVIAVGAVIVVLVVAAMLQRSPTMEPVAITEVPAPAADSADCRALIDALPDQLGDYRRAAVRNPAPAGAAAWQPEEPGGEALILRCGLDRPSEFVVGAPVQVVDAVQWFQIQDEAGGDRSTWFAVDRPVYVALTLPPGTGPAPIQGISSAIAAALPSRPVDPGPVG</sequence>
<evidence type="ECO:0000256" key="1">
    <source>
        <dbReference type="SAM" id="Phobius"/>
    </source>
</evidence>
<accession>A0A3S4T8Q4</accession>
<keyword evidence="1" id="KW-0812">Transmembrane</keyword>
<dbReference type="Pfam" id="PF12028">
    <property type="entry name" value="DUF3515"/>
    <property type="match status" value="1"/>
</dbReference>
<keyword evidence="2" id="KW-0418">Kinase</keyword>
<reference evidence="2 3" key="1">
    <citation type="submission" date="2018-12" db="EMBL/GenBank/DDBJ databases">
        <authorList>
            <consortium name="Pathogen Informatics"/>
        </authorList>
    </citation>
    <scope>NUCLEOTIDE SEQUENCE [LARGE SCALE GENOMIC DNA]</scope>
    <source>
        <strain evidence="2 3">NCTC10437</strain>
    </source>
</reference>
<dbReference type="InterPro" id="IPR021903">
    <property type="entry name" value="DUF3515"/>
</dbReference>
<dbReference type="RefSeq" id="WP_048630603.1">
    <property type="nucleotide sequence ID" value="NZ_CVQQ01000001.1"/>
</dbReference>